<evidence type="ECO:0000313" key="11">
    <source>
        <dbReference type="EMBL" id="KDO30067.1"/>
    </source>
</evidence>
<evidence type="ECO:0000256" key="1">
    <source>
        <dbReference type="ARBA" id="ARBA00004852"/>
    </source>
</evidence>
<dbReference type="Pfam" id="PF00185">
    <property type="entry name" value="OTCace"/>
    <property type="match status" value="1"/>
</dbReference>
<evidence type="ECO:0000256" key="3">
    <source>
        <dbReference type="ARBA" id="ARBA00013008"/>
    </source>
</evidence>
<evidence type="ECO:0000256" key="6">
    <source>
        <dbReference type="ARBA" id="ARBA00043884"/>
    </source>
</evidence>
<dbReference type="Gene3D" id="3.40.50.1370">
    <property type="entry name" value="Aspartate/ornithine carbamoyltransferase"/>
    <property type="match status" value="2"/>
</dbReference>
<gene>
    <name evidence="11" type="ORF">SPRG_05258</name>
</gene>
<keyword evidence="12" id="KW-1185">Reference proteome</keyword>
<comment type="catalytic activity">
    <reaction evidence="7">
        <text>carbamoyl phosphate + L-aspartate = N-carbamoyl-L-aspartate + phosphate + H(+)</text>
        <dbReference type="Rhea" id="RHEA:20013"/>
        <dbReference type="ChEBI" id="CHEBI:15378"/>
        <dbReference type="ChEBI" id="CHEBI:29991"/>
        <dbReference type="ChEBI" id="CHEBI:32814"/>
        <dbReference type="ChEBI" id="CHEBI:43474"/>
        <dbReference type="ChEBI" id="CHEBI:58228"/>
        <dbReference type="EC" id="2.1.3.2"/>
    </reaction>
</comment>
<evidence type="ECO:0000256" key="5">
    <source>
        <dbReference type="ARBA" id="ARBA00022975"/>
    </source>
</evidence>
<dbReference type="Proteomes" id="UP000030745">
    <property type="component" value="Unassembled WGS sequence"/>
</dbReference>
<protein>
    <recommendedName>
        <fullName evidence="3">aspartate carbamoyltransferase</fullName>
        <ecNumber evidence="3">2.1.3.2</ecNumber>
    </recommendedName>
</protein>
<dbReference type="EC" id="2.1.3.2" evidence="3"/>
<dbReference type="PRINTS" id="PR00101">
    <property type="entry name" value="ATCASE"/>
</dbReference>
<dbReference type="FunFam" id="3.40.50.1370:FF:000002">
    <property type="entry name" value="Aspartate carbamoyltransferase 2"/>
    <property type="match status" value="1"/>
</dbReference>
<dbReference type="KEGG" id="spar:SPRG_05258"/>
<dbReference type="GO" id="GO:0044205">
    <property type="term" value="P:'de novo' UMP biosynthetic process"/>
    <property type="evidence" value="ECO:0007669"/>
    <property type="project" value="UniProtKB-UniPathway"/>
</dbReference>
<dbReference type="SUPFAM" id="SSF53671">
    <property type="entry name" value="Aspartate/ornithine carbamoyltransferase"/>
    <property type="match status" value="1"/>
</dbReference>
<dbReference type="Pfam" id="PF02729">
    <property type="entry name" value="OTCace_N"/>
    <property type="match status" value="1"/>
</dbReference>
<sequence length="319" mass="34724">MEKLGTTIGSWSGKDVLSTEQLYAANVRYLFQVADHMKDMVARQGGDDTLKGKVMANVFFEPSTRTSCSFQAAMLRLGGAVVCVNESSSSSQKGETLSDTMRCLECYADVTVLRHPVKGAAATAAAASRKPVLNAGDGVGEHPTQALLDLYTIYKEAKLSEMNLTGKVITMVGDLKNGRTVHSLAKLLAHFNVTLNYVSPESLKMPQYIVDGLNAVGVKQHETTDLDSVLAASDVLYITRVQKERFETAAEYDAVKDSFIITPATLTKAKATMILMHPLPRVNEIAVEVDADPRAAYFRQMEYGMYVRMAILALVLGKA</sequence>
<proteinExistence type="inferred from homology"/>
<dbReference type="RefSeq" id="XP_012199248.1">
    <property type="nucleotide sequence ID" value="XM_012343858.1"/>
</dbReference>
<dbReference type="EMBL" id="KK583203">
    <property type="protein sequence ID" value="KDO30067.1"/>
    <property type="molecule type" value="Genomic_DNA"/>
</dbReference>
<evidence type="ECO:0000259" key="9">
    <source>
        <dbReference type="Pfam" id="PF00185"/>
    </source>
</evidence>
<comment type="similarity">
    <text evidence="2">Belongs to the aspartate/ornithine carbamoyltransferase superfamily. ATCase family.</text>
</comment>
<dbReference type="AlphaFoldDB" id="A0A067CTF4"/>
<dbReference type="NCBIfam" id="NF002032">
    <property type="entry name" value="PRK00856.1"/>
    <property type="match status" value="1"/>
</dbReference>
<evidence type="ECO:0000256" key="8">
    <source>
        <dbReference type="RuleBase" id="RU003634"/>
    </source>
</evidence>
<evidence type="ECO:0000259" key="10">
    <source>
        <dbReference type="Pfam" id="PF02729"/>
    </source>
</evidence>
<dbReference type="GO" id="GO:0006520">
    <property type="term" value="P:amino acid metabolic process"/>
    <property type="evidence" value="ECO:0007669"/>
    <property type="project" value="InterPro"/>
</dbReference>
<dbReference type="InterPro" id="IPR006132">
    <property type="entry name" value="Asp/Orn_carbamoyltranf_P-bd"/>
</dbReference>
<dbReference type="PANTHER" id="PTHR45753:SF6">
    <property type="entry name" value="ASPARTATE CARBAMOYLTRANSFERASE"/>
    <property type="match status" value="1"/>
</dbReference>
<dbReference type="InterPro" id="IPR006131">
    <property type="entry name" value="Asp_carbamoyltransf_Asp/Orn-bd"/>
</dbReference>
<dbReference type="VEuPathDB" id="FungiDB:SPRG_05258"/>
<dbReference type="GO" id="GO:0016597">
    <property type="term" value="F:amino acid binding"/>
    <property type="evidence" value="ECO:0007669"/>
    <property type="project" value="InterPro"/>
</dbReference>
<dbReference type="UniPathway" id="UPA00070">
    <property type="reaction ID" value="UER00116"/>
</dbReference>
<feature type="domain" description="Aspartate/ornithine carbamoyltransferase Asp/Orn-binding" evidence="9">
    <location>
        <begin position="166"/>
        <end position="314"/>
    </location>
</feature>
<organism evidence="11 12">
    <name type="scientific">Saprolegnia parasitica (strain CBS 223.65)</name>
    <dbReference type="NCBI Taxonomy" id="695850"/>
    <lineage>
        <taxon>Eukaryota</taxon>
        <taxon>Sar</taxon>
        <taxon>Stramenopiles</taxon>
        <taxon>Oomycota</taxon>
        <taxon>Saprolegniomycetes</taxon>
        <taxon>Saprolegniales</taxon>
        <taxon>Saprolegniaceae</taxon>
        <taxon>Saprolegnia</taxon>
    </lineage>
</organism>
<comment type="function">
    <text evidence="6">Catalyzes the condensation of carbamoyl phosphate and aspartate to form carbamoyl aspartate and inorganic phosphate, the committed step in the de novo pyrimidine nucleotide biosynthesis pathway.</text>
</comment>
<dbReference type="InterPro" id="IPR006130">
    <property type="entry name" value="Asp/Orn_carbamoylTrfase"/>
</dbReference>
<dbReference type="GO" id="GO:0004070">
    <property type="term" value="F:aspartate carbamoyltransferase activity"/>
    <property type="evidence" value="ECO:0007669"/>
    <property type="project" value="UniProtKB-EC"/>
</dbReference>
<dbReference type="OrthoDB" id="1924069at2759"/>
<keyword evidence="5" id="KW-0665">Pyrimidine biosynthesis</keyword>
<accession>A0A067CTF4</accession>
<name>A0A067CTF4_SAPPC</name>
<feature type="domain" description="Aspartate/ornithine carbamoyltransferase carbamoyl-P binding" evidence="10">
    <location>
        <begin position="14"/>
        <end position="154"/>
    </location>
</feature>
<evidence type="ECO:0000256" key="7">
    <source>
        <dbReference type="ARBA" id="ARBA00048859"/>
    </source>
</evidence>
<evidence type="ECO:0000313" key="12">
    <source>
        <dbReference type="Proteomes" id="UP000030745"/>
    </source>
</evidence>
<dbReference type="GO" id="GO:0006207">
    <property type="term" value="P:'de novo' pyrimidine nucleobase biosynthetic process"/>
    <property type="evidence" value="ECO:0007669"/>
    <property type="project" value="InterPro"/>
</dbReference>
<keyword evidence="4 8" id="KW-0808">Transferase</keyword>
<dbReference type="PANTHER" id="PTHR45753">
    <property type="entry name" value="ORNITHINE CARBAMOYLTRANSFERASE, MITOCHONDRIAL"/>
    <property type="match status" value="1"/>
</dbReference>
<dbReference type="OMA" id="VLIMHPG"/>
<dbReference type="GeneID" id="24127660"/>
<dbReference type="InterPro" id="IPR002082">
    <property type="entry name" value="Asp_carbamoyltransf"/>
</dbReference>
<evidence type="ECO:0000256" key="2">
    <source>
        <dbReference type="ARBA" id="ARBA00008896"/>
    </source>
</evidence>
<dbReference type="PRINTS" id="PR00100">
    <property type="entry name" value="AOTCASE"/>
</dbReference>
<dbReference type="NCBIfam" id="TIGR00670">
    <property type="entry name" value="asp_carb_tr"/>
    <property type="match status" value="1"/>
</dbReference>
<dbReference type="STRING" id="695850.A0A067CTF4"/>
<dbReference type="InterPro" id="IPR036901">
    <property type="entry name" value="Asp/Orn_carbamoylTrfase_sf"/>
</dbReference>
<dbReference type="PROSITE" id="PS00097">
    <property type="entry name" value="CARBAMOYLTRANSFERASE"/>
    <property type="match status" value="1"/>
</dbReference>
<dbReference type="HAMAP" id="MF_00001">
    <property type="entry name" value="Asp_carb_tr"/>
    <property type="match status" value="1"/>
</dbReference>
<dbReference type="FunFam" id="3.40.50.1370:FF:000005">
    <property type="entry name" value="CAD protein-like isoform X1"/>
    <property type="match status" value="1"/>
</dbReference>
<comment type="pathway">
    <text evidence="1">Pyrimidine metabolism; UMP biosynthesis via de novo pathway; (S)-dihydroorotate from bicarbonate: step 2/3.</text>
</comment>
<reference evidence="11 12" key="1">
    <citation type="journal article" date="2013" name="PLoS Genet.">
        <title>Distinctive expansion of potential virulence genes in the genome of the oomycete fish pathogen Saprolegnia parasitica.</title>
        <authorList>
            <person name="Jiang R.H."/>
            <person name="de Bruijn I."/>
            <person name="Haas B.J."/>
            <person name="Belmonte R."/>
            <person name="Lobach L."/>
            <person name="Christie J."/>
            <person name="van den Ackerveken G."/>
            <person name="Bottin A."/>
            <person name="Bulone V."/>
            <person name="Diaz-Moreno S.M."/>
            <person name="Dumas B."/>
            <person name="Fan L."/>
            <person name="Gaulin E."/>
            <person name="Govers F."/>
            <person name="Grenville-Briggs L.J."/>
            <person name="Horner N.R."/>
            <person name="Levin J.Z."/>
            <person name="Mammella M."/>
            <person name="Meijer H.J."/>
            <person name="Morris P."/>
            <person name="Nusbaum C."/>
            <person name="Oome S."/>
            <person name="Phillips A.J."/>
            <person name="van Rooyen D."/>
            <person name="Rzeszutek E."/>
            <person name="Saraiva M."/>
            <person name="Secombes C.J."/>
            <person name="Seidl M.F."/>
            <person name="Snel B."/>
            <person name="Stassen J.H."/>
            <person name="Sykes S."/>
            <person name="Tripathy S."/>
            <person name="van den Berg H."/>
            <person name="Vega-Arreguin J.C."/>
            <person name="Wawra S."/>
            <person name="Young S.K."/>
            <person name="Zeng Q."/>
            <person name="Dieguez-Uribeondo J."/>
            <person name="Russ C."/>
            <person name="Tyler B.M."/>
            <person name="van West P."/>
        </authorList>
    </citation>
    <scope>NUCLEOTIDE SEQUENCE [LARGE SCALE GENOMIC DNA]</scope>
    <source>
        <strain evidence="11 12">CBS 223.65</strain>
    </source>
</reference>
<evidence type="ECO:0000256" key="4">
    <source>
        <dbReference type="ARBA" id="ARBA00022679"/>
    </source>
</evidence>